<dbReference type="HOGENOM" id="CLU_1816639_0_0_1"/>
<feature type="compositionally biased region" description="Basic and acidic residues" evidence="1">
    <location>
        <begin position="21"/>
        <end position="34"/>
    </location>
</feature>
<feature type="compositionally biased region" description="Basic and acidic residues" evidence="1">
    <location>
        <begin position="101"/>
        <end position="122"/>
    </location>
</feature>
<dbReference type="AlphaFoldDB" id="A0A061H2F1"/>
<evidence type="ECO:0000256" key="1">
    <source>
        <dbReference type="SAM" id="MobiDB-lite"/>
    </source>
</evidence>
<evidence type="ECO:0008006" key="4">
    <source>
        <dbReference type="Google" id="ProtNLM"/>
    </source>
</evidence>
<dbReference type="RefSeq" id="XP_007881269.1">
    <property type="nucleotide sequence ID" value="XM_007883078.1"/>
</dbReference>
<accession>A0A061H2F1</accession>
<dbReference type="Proteomes" id="UP000053664">
    <property type="component" value="Unassembled WGS sequence"/>
</dbReference>
<feature type="compositionally biased region" description="Low complexity" evidence="1">
    <location>
        <begin position="1"/>
        <end position="20"/>
    </location>
</feature>
<feature type="region of interest" description="Disordered" evidence="1">
    <location>
        <begin position="91"/>
        <end position="142"/>
    </location>
</feature>
<dbReference type="GeneID" id="19319632"/>
<gene>
    <name evidence="2" type="ORF">PFL1_05542</name>
</gene>
<reference evidence="2 3" key="1">
    <citation type="journal article" date="2013" name="Plant Cell">
        <title>The transition from a phytopathogenic smut ancestor to an anamorphic biocontrol agent deciphered by comparative whole-genome analysis.</title>
        <authorList>
            <person name="Lefebvre F."/>
            <person name="Joly D.L."/>
            <person name="Labbe C."/>
            <person name="Teichmann B."/>
            <person name="Linning R."/>
            <person name="Belzile F."/>
            <person name="Bakkeren G."/>
            <person name="Belanger R.R."/>
        </authorList>
    </citation>
    <scope>NUCLEOTIDE SEQUENCE [LARGE SCALE GENOMIC DNA]</scope>
    <source>
        <strain evidence="2 3">PF-1</strain>
    </source>
</reference>
<evidence type="ECO:0000313" key="2">
    <source>
        <dbReference type="EMBL" id="EPQ26907.1"/>
    </source>
</evidence>
<sequence length="142" mass="15704">MSDATPPSSSPSSSTASTDTKAIDAAHDTVKSRAESTWTDADRAAMLGAYLDMFPPNVDFWRLTEQMFPQRSNKMIRMQWKRRVEKAMRELFDGRGGGGDIAHDEPSKKEAMKRPGKREARTGGKSTGAAAKRQRKAKDESP</sequence>
<dbReference type="EMBL" id="KE361642">
    <property type="protein sequence ID" value="EPQ26907.1"/>
    <property type="molecule type" value="Genomic_DNA"/>
</dbReference>
<feature type="region of interest" description="Disordered" evidence="1">
    <location>
        <begin position="1"/>
        <end position="36"/>
    </location>
</feature>
<protein>
    <recommendedName>
        <fullName evidence="4">Myb-like domain-containing protein</fullName>
    </recommendedName>
</protein>
<proteinExistence type="predicted"/>
<organism evidence="2 3">
    <name type="scientific">Pseudozyma flocculosa PF-1</name>
    <dbReference type="NCBI Taxonomy" id="1277687"/>
    <lineage>
        <taxon>Eukaryota</taxon>
        <taxon>Fungi</taxon>
        <taxon>Dikarya</taxon>
        <taxon>Basidiomycota</taxon>
        <taxon>Ustilaginomycotina</taxon>
        <taxon>Ustilaginomycetes</taxon>
        <taxon>Ustilaginales</taxon>
        <taxon>Ustilaginaceae</taxon>
        <taxon>Pseudozyma</taxon>
    </lineage>
</organism>
<evidence type="ECO:0000313" key="3">
    <source>
        <dbReference type="Proteomes" id="UP000053664"/>
    </source>
</evidence>
<name>A0A061H2F1_9BASI</name>
<dbReference type="KEGG" id="pfp:PFL1_05542"/>